<comment type="subcellular location">
    <subcellularLocation>
        <location evidence="1">Membrane</location>
    </subcellularLocation>
</comment>
<keyword evidence="4 7" id="KW-1133">Transmembrane helix</keyword>
<keyword evidence="5 7" id="KW-0472">Membrane</keyword>
<keyword evidence="9" id="KW-1185">Reference proteome</keyword>
<dbReference type="OrthoDB" id="21458at2759"/>
<proteinExistence type="inferred from homology"/>
<dbReference type="PANTHER" id="PTHR33966">
    <property type="entry name" value="PROTEIN ODR-4 HOMOLOG"/>
    <property type="match status" value="1"/>
</dbReference>
<evidence type="ECO:0008006" key="10">
    <source>
        <dbReference type="Google" id="ProtNLM"/>
    </source>
</evidence>
<evidence type="ECO:0000313" key="8">
    <source>
        <dbReference type="EMBL" id="GHP05947.1"/>
    </source>
</evidence>
<accession>A0A830HLN9</accession>
<name>A0A830HLN9_9CHLO</name>
<dbReference type="GO" id="GO:0008104">
    <property type="term" value="P:intracellular protein localization"/>
    <property type="evidence" value="ECO:0007669"/>
    <property type="project" value="TreeGrafter"/>
</dbReference>
<sequence>MAAATRRVVLVDADALRAASSASAPNELGLLVGRSALGGTRDVILSFAPTPLDTDAGASLDEESCSLLASHALQLSKMLPGGVSVIGMYVCAPAAVVSSPAMRTCLTELDEALVDAGEEPDQERVVVHFDAAKKAAARALAWSAASAADAPRSRDMREQKALCADVRAFSCVLPLTVAAQAEGKDGIEALHVLADAAQRAAAAHTFVDARGGVVGVAAPPAPTGGAGGKASGKKKGGGGGSGGSGGTALDAYPDALPHVHRITALSPLSRPSSGSRVRAMGTLGLVGVVLGGLEPPCAVRMALIDDARRTIRHRIQVLEEEEEGDVKKSAKVLQAARRALLVRADTALPLVDYATAAEGGEDVVARWMEAGVVSQGATSDSLLTSLLWLEEAPSRPSALKRTETVPPSTPTKAMPPLGVLIAVIMALIAVVMGLVLKGGLL</sequence>
<evidence type="ECO:0000256" key="4">
    <source>
        <dbReference type="ARBA" id="ARBA00022989"/>
    </source>
</evidence>
<dbReference type="GO" id="GO:0012505">
    <property type="term" value="C:endomembrane system"/>
    <property type="evidence" value="ECO:0007669"/>
    <property type="project" value="TreeGrafter"/>
</dbReference>
<evidence type="ECO:0000256" key="6">
    <source>
        <dbReference type="SAM" id="MobiDB-lite"/>
    </source>
</evidence>
<evidence type="ECO:0000256" key="3">
    <source>
        <dbReference type="ARBA" id="ARBA00022692"/>
    </source>
</evidence>
<comment type="similarity">
    <text evidence="2">Belongs to the ODR-4 family.</text>
</comment>
<evidence type="ECO:0000256" key="5">
    <source>
        <dbReference type="ARBA" id="ARBA00023136"/>
    </source>
</evidence>
<feature type="region of interest" description="Disordered" evidence="6">
    <location>
        <begin position="221"/>
        <end position="249"/>
    </location>
</feature>
<protein>
    <recommendedName>
        <fullName evidence="10">Protein odr-4 homolog</fullName>
    </recommendedName>
</protein>
<feature type="compositionally biased region" description="Gly residues" evidence="6">
    <location>
        <begin position="237"/>
        <end position="246"/>
    </location>
</feature>
<dbReference type="Pfam" id="PF14778">
    <property type="entry name" value="ODR4-like"/>
    <property type="match status" value="1"/>
</dbReference>
<dbReference type="Proteomes" id="UP000660262">
    <property type="component" value="Unassembled WGS sequence"/>
</dbReference>
<evidence type="ECO:0000256" key="7">
    <source>
        <dbReference type="SAM" id="Phobius"/>
    </source>
</evidence>
<dbReference type="GO" id="GO:0016020">
    <property type="term" value="C:membrane"/>
    <property type="evidence" value="ECO:0007669"/>
    <property type="project" value="UniProtKB-SubCell"/>
</dbReference>
<feature type="transmembrane region" description="Helical" evidence="7">
    <location>
        <begin position="417"/>
        <end position="436"/>
    </location>
</feature>
<evidence type="ECO:0000256" key="2">
    <source>
        <dbReference type="ARBA" id="ARBA00010131"/>
    </source>
</evidence>
<comment type="caution">
    <text evidence="8">The sequence shown here is derived from an EMBL/GenBank/DDBJ whole genome shotgun (WGS) entry which is preliminary data.</text>
</comment>
<organism evidence="8 9">
    <name type="scientific">Pycnococcus provasolii</name>
    <dbReference type="NCBI Taxonomy" id="41880"/>
    <lineage>
        <taxon>Eukaryota</taxon>
        <taxon>Viridiplantae</taxon>
        <taxon>Chlorophyta</taxon>
        <taxon>Pseudoscourfieldiophyceae</taxon>
        <taxon>Pseudoscourfieldiales</taxon>
        <taxon>Pycnococcaceae</taxon>
        <taxon>Pycnococcus</taxon>
    </lineage>
</organism>
<evidence type="ECO:0000256" key="1">
    <source>
        <dbReference type="ARBA" id="ARBA00004370"/>
    </source>
</evidence>
<dbReference type="AlphaFoldDB" id="A0A830HLN9"/>
<dbReference type="EMBL" id="BNJQ01000011">
    <property type="protein sequence ID" value="GHP05947.1"/>
    <property type="molecule type" value="Genomic_DNA"/>
</dbReference>
<reference evidence="8" key="1">
    <citation type="submission" date="2020-10" db="EMBL/GenBank/DDBJ databases">
        <title>Unveiling of a novel bifunctional photoreceptor, Dualchrome1, isolated from a cosmopolitan green alga.</title>
        <authorList>
            <person name="Suzuki S."/>
            <person name="Kawachi M."/>
        </authorList>
    </citation>
    <scope>NUCLEOTIDE SEQUENCE</scope>
    <source>
        <strain evidence="8">NIES 2893</strain>
    </source>
</reference>
<gene>
    <name evidence="8" type="ORF">PPROV_000469400</name>
</gene>
<evidence type="ECO:0000313" key="9">
    <source>
        <dbReference type="Proteomes" id="UP000660262"/>
    </source>
</evidence>
<keyword evidence="3 7" id="KW-0812">Transmembrane</keyword>
<dbReference type="InterPro" id="IPR029454">
    <property type="entry name" value="ODR-4-like"/>
</dbReference>
<dbReference type="PANTHER" id="PTHR33966:SF1">
    <property type="entry name" value="PROTEIN ODR-4 HOMOLOG"/>
    <property type="match status" value="1"/>
</dbReference>